<dbReference type="InterPro" id="IPR000744">
    <property type="entry name" value="NSF_attach"/>
</dbReference>
<keyword evidence="4" id="KW-0931">ER-Golgi transport</keyword>
<evidence type="ECO:0000313" key="5">
    <source>
        <dbReference type="EMBL" id="KAJ3256908.1"/>
    </source>
</evidence>
<dbReference type="GO" id="GO:0006886">
    <property type="term" value="P:intracellular protein transport"/>
    <property type="evidence" value="ECO:0007669"/>
    <property type="project" value="UniProtKB-UniRule"/>
</dbReference>
<proteinExistence type="inferred from homology"/>
<keyword evidence="6" id="KW-1185">Reference proteome</keyword>
<gene>
    <name evidence="5" type="ORF">HK103_005026</name>
</gene>
<evidence type="ECO:0000256" key="2">
    <source>
        <dbReference type="ARBA" id="ARBA00022448"/>
    </source>
</evidence>
<evidence type="ECO:0000256" key="3">
    <source>
        <dbReference type="ARBA" id="ARBA00022927"/>
    </source>
</evidence>
<dbReference type="PANTHER" id="PTHR13768">
    <property type="entry name" value="SOLUBLE NSF ATTACHMENT PROTEIN SNAP"/>
    <property type="match status" value="1"/>
</dbReference>
<dbReference type="EMBL" id="JADGKB010000044">
    <property type="protein sequence ID" value="KAJ3256908.1"/>
    <property type="molecule type" value="Genomic_DNA"/>
</dbReference>
<dbReference type="InterPro" id="IPR011990">
    <property type="entry name" value="TPR-like_helical_dom_sf"/>
</dbReference>
<dbReference type="AlphaFoldDB" id="A0AAD5UGB4"/>
<comment type="similarity">
    <text evidence="1 4">Belongs to the SNAP family.</text>
</comment>
<comment type="caution">
    <text evidence="5">The sequence shown here is derived from an EMBL/GenBank/DDBJ whole genome shotgun (WGS) entry which is preliminary data.</text>
</comment>
<keyword evidence="3 4" id="KW-0653">Protein transport</keyword>
<dbReference type="GO" id="GO:0035494">
    <property type="term" value="P:SNARE complex disassembly"/>
    <property type="evidence" value="ECO:0007669"/>
    <property type="project" value="TreeGrafter"/>
</dbReference>
<evidence type="ECO:0000313" key="6">
    <source>
        <dbReference type="Proteomes" id="UP001210925"/>
    </source>
</evidence>
<evidence type="ECO:0000256" key="4">
    <source>
        <dbReference type="RuleBase" id="RU367013"/>
    </source>
</evidence>
<keyword evidence="4" id="KW-0472">Membrane</keyword>
<dbReference type="Proteomes" id="UP001210925">
    <property type="component" value="Unassembled WGS sequence"/>
</dbReference>
<evidence type="ECO:0000256" key="1">
    <source>
        <dbReference type="ARBA" id="ARBA00010050"/>
    </source>
</evidence>
<dbReference type="PRINTS" id="PR00448">
    <property type="entry name" value="NSFATTACHMNT"/>
</dbReference>
<dbReference type="GO" id="GO:0005774">
    <property type="term" value="C:vacuolar membrane"/>
    <property type="evidence" value="ECO:0007669"/>
    <property type="project" value="TreeGrafter"/>
</dbReference>
<accession>A0AAD5UGB4</accession>
<keyword evidence="2 4" id="KW-0813">Transport</keyword>
<dbReference type="CDD" id="cd15832">
    <property type="entry name" value="SNAP"/>
    <property type="match status" value="1"/>
</dbReference>
<organism evidence="5 6">
    <name type="scientific">Boothiomyces macroporosus</name>
    <dbReference type="NCBI Taxonomy" id="261099"/>
    <lineage>
        <taxon>Eukaryota</taxon>
        <taxon>Fungi</taxon>
        <taxon>Fungi incertae sedis</taxon>
        <taxon>Chytridiomycota</taxon>
        <taxon>Chytridiomycota incertae sedis</taxon>
        <taxon>Chytridiomycetes</taxon>
        <taxon>Rhizophydiales</taxon>
        <taxon>Terramycetaceae</taxon>
        <taxon>Boothiomyces</taxon>
    </lineage>
</organism>
<dbReference type="GO" id="GO:0019905">
    <property type="term" value="F:syntaxin binding"/>
    <property type="evidence" value="ECO:0007669"/>
    <property type="project" value="TreeGrafter"/>
</dbReference>
<dbReference type="Gene3D" id="1.25.40.10">
    <property type="entry name" value="Tetratricopeptide repeat domain"/>
    <property type="match status" value="1"/>
</dbReference>
<comment type="subcellular location">
    <subcellularLocation>
        <location evidence="4">Membrane</location>
        <topology evidence="4">Peripheral membrane protein</topology>
    </subcellularLocation>
</comment>
<reference evidence="5" key="1">
    <citation type="submission" date="2020-05" db="EMBL/GenBank/DDBJ databases">
        <title>Phylogenomic resolution of chytrid fungi.</title>
        <authorList>
            <person name="Stajich J.E."/>
            <person name="Amses K."/>
            <person name="Simmons R."/>
            <person name="Seto K."/>
            <person name="Myers J."/>
            <person name="Bonds A."/>
            <person name="Quandt C.A."/>
            <person name="Barry K."/>
            <person name="Liu P."/>
            <person name="Grigoriev I."/>
            <person name="Longcore J.E."/>
            <person name="James T.Y."/>
        </authorList>
    </citation>
    <scope>NUCLEOTIDE SEQUENCE</scope>
    <source>
        <strain evidence="5">PLAUS21</strain>
    </source>
</reference>
<dbReference type="PANTHER" id="PTHR13768:SF8">
    <property type="entry name" value="ALPHA-SOLUBLE NSF ATTACHMENT PROTEIN"/>
    <property type="match status" value="1"/>
</dbReference>
<dbReference type="Pfam" id="PF14938">
    <property type="entry name" value="SNAP"/>
    <property type="match status" value="1"/>
</dbReference>
<comment type="function">
    <text evidence="4">Required for vesicular transport between the endoplasmic reticulum and the Golgi apparatus.</text>
</comment>
<name>A0AAD5UGB4_9FUNG</name>
<dbReference type="GO" id="GO:0031201">
    <property type="term" value="C:SNARE complex"/>
    <property type="evidence" value="ECO:0007669"/>
    <property type="project" value="TreeGrafter"/>
</dbReference>
<protein>
    <submittedName>
        <fullName evidence="5">Uncharacterized protein</fullName>
    </submittedName>
</protein>
<dbReference type="GO" id="GO:0005483">
    <property type="term" value="F:soluble NSF attachment protein activity"/>
    <property type="evidence" value="ECO:0007669"/>
    <property type="project" value="TreeGrafter"/>
</dbReference>
<sequence>MSQDPDFLFAEAEKKSTQKGWFGGNKLDEAADLYGRAGNAYKLKREFKKSGEAFMKQGATHEKLGERDEASGCYINASKSYKKEFPKEAVEALKLAVMILTEKGRFSSAASNQKQIAEIYEQDIGDYTSAMEAYELAAEWYQGEDSNAQANACLLKVAQFAASAADYEKAVDIFEKVASKSLDNNLTKWSVREYLFKAMICVLCLNALVTACEESDAEAFSTALAEFDRMTKLDEWKTSLLLIVKKNIESDEVDIL</sequence>
<dbReference type="SUPFAM" id="SSF48452">
    <property type="entry name" value="TPR-like"/>
    <property type="match status" value="1"/>
</dbReference>